<proteinExistence type="inferred from homology"/>
<organism evidence="9 10">
    <name type="scientific">Bacillus songklensis</name>
    <dbReference type="NCBI Taxonomy" id="1069116"/>
    <lineage>
        <taxon>Bacteria</taxon>
        <taxon>Bacillati</taxon>
        <taxon>Bacillota</taxon>
        <taxon>Bacilli</taxon>
        <taxon>Bacillales</taxon>
        <taxon>Bacillaceae</taxon>
        <taxon>Bacillus</taxon>
    </lineage>
</organism>
<keyword evidence="7 8" id="KW-0472">Membrane</keyword>
<feature type="transmembrane region" description="Helical" evidence="8">
    <location>
        <begin position="128"/>
        <end position="147"/>
    </location>
</feature>
<keyword evidence="3" id="KW-0813">Transport</keyword>
<name>A0ABV8AVX7_9BACI</name>
<accession>A0ABV8AVX7</accession>
<dbReference type="PANTHER" id="PTHR34979">
    <property type="entry name" value="INNER MEMBRANE PROTEIN YGAZ"/>
    <property type="match status" value="1"/>
</dbReference>
<dbReference type="InterPro" id="IPR011606">
    <property type="entry name" value="Brnchd-chn_aa_trnsp_permease"/>
</dbReference>
<dbReference type="Pfam" id="PF03591">
    <property type="entry name" value="AzlC"/>
    <property type="match status" value="1"/>
</dbReference>
<sequence>MKQNDWKKGFTDALPIAFSFILFGGIFGMLSVQTGLSVLESVGMSLIVFAGSAQFTAISLLSDHASMWTIILVTFFINSRHLLMGLSMSPYYQPFSNKFSTIMAFFLIDEQYAITMNHFRHHKATQRYIMAVSFTLYGTWVIGTWLGTLTQSLIPDPEQLGLGFSFTALFLALVYFQFTSPLRIAVFILCGVASVLFSFILPYGLHLLAGGAIAFAIGYFFNNEKVGEQPDEVKEGVTA</sequence>
<dbReference type="RefSeq" id="WP_377911328.1">
    <property type="nucleotide sequence ID" value="NZ_JBHRZT010000007.1"/>
</dbReference>
<evidence type="ECO:0000313" key="9">
    <source>
        <dbReference type="EMBL" id="MFC3882133.1"/>
    </source>
</evidence>
<evidence type="ECO:0000256" key="8">
    <source>
        <dbReference type="SAM" id="Phobius"/>
    </source>
</evidence>
<dbReference type="PANTHER" id="PTHR34979:SF1">
    <property type="entry name" value="INNER MEMBRANE PROTEIN YGAZ"/>
    <property type="match status" value="1"/>
</dbReference>
<keyword evidence="6 8" id="KW-1133">Transmembrane helix</keyword>
<evidence type="ECO:0000313" key="10">
    <source>
        <dbReference type="Proteomes" id="UP001595752"/>
    </source>
</evidence>
<comment type="subcellular location">
    <subcellularLocation>
        <location evidence="1">Cell membrane</location>
        <topology evidence="1">Multi-pass membrane protein</topology>
    </subcellularLocation>
</comment>
<comment type="similarity">
    <text evidence="2">Belongs to the AzlC family.</text>
</comment>
<evidence type="ECO:0000256" key="6">
    <source>
        <dbReference type="ARBA" id="ARBA00022989"/>
    </source>
</evidence>
<evidence type="ECO:0000256" key="3">
    <source>
        <dbReference type="ARBA" id="ARBA00022448"/>
    </source>
</evidence>
<reference evidence="10" key="1">
    <citation type="journal article" date="2019" name="Int. J. Syst. Evol. Microbiol.">
        <title>The Global Catalogue of Microorganisms (GCM) 10K type strain sequencing project: providing services to taxonomists for standard genome sequencing and annotation.</title>
        <authorList>
            <consortium name="The Broad Institute Genomics Platform"/>
            <consortium name="The Broad Institute Genome Sequencing Center for Infectious Disease"/>
            <person name="Wu L."/>
            <person name="Ma J."/>
        </authorList>
    </citation>
    <scope>NUCLEOTIDE SEQUENCE [LARGE SCALE GENOMIC DNA]</scope>
    <source>
        <strain evidence="10">CCUG 61889</strain>
    </source>
</reference>
<keyword evidence="4" id="KW-1003">Cell membrane</keyword>
<evidence type="ECO:0000256" key="4">
    <source>
        <dbReference type="ARBA" id="ARBA00022475"/>
    </source>
</evidence>
<evidence type="ECO:0000256" key="1">
    <source>
        <dbReference type="ARBA" id="ARBA00004651"/>
    </source>
</evidence>
<feature type="transmembrane region" description="Helical" evidence="8">
    <location>
        <begin position="188"/>
        <end position="221"/>
    </location>
</feature>
<evidence type="ECO:0000256" key="2">
    <source>
        <dbReference type="ARBA" id="ARBA00010735"/>
    </source>
</evidence>
<protein>
    <submittedName>
        <fullName evidence="9">AzlC family ABC transporter permease</fullName>
    </submittedName>
</protein>
<keyword evidence="10" id="KW-1185">Reference proteome</keyword>
<dbReference type="EMBL" id="JBHRZT010000007">
    <property type="protein sequence ID" value="MFC3882133.1"/>
    <property type="molecule type" value="Genomic_DNA"/>
</dbReference>
<comment type="caution">
    <text evidence="9">The sequence shown here is derived from an EMBL/GenBank/DDBJ whole genome shotgun (WGS) entry which is preliminary data.</text>
</comment>
<dbReference type="Proteomes" id="UP001595752">
    <property type="component" value="Unassembled WGS sequence"/>
</dbReference>
<feature type="transmembrane region" description="Helical" evidence="8">
    <location>
        <begin position="159"/>
        <end position="176"/>
    </location>
</feature>
<evidence type="ECO:0000256" key="5">
    <source>
        <dbReference type="ARBA" id="ARBA00022692"/>
    </source>
</evidence>
<keyword evidence="5 8" id="KW-0812">Transmembrane</keyword>
<feature type="transmembrane region" description="Helical" evidence="8">
    <location>
        <begin position="12"/>
        <end position="30"/>
    </location>
</feature>
<gene>
    <name evidence="9" type="ORF">ACFOU2_00785</name>
</gene>
<evidence type="ECO:0000256" key="7">
    <source>
        <dbReference type="ARBA" id="ARBA00023136"/>
    </source>
</evidence>